<feature type="binding site" evidence="1">
    <location>
        <position position="69"/>
    </location>
    <ligand>
        <name>substrate</name>
    </ligand>
</feature>
<dbReference type="HAMAP" id="MF_00313">
    <property type="entry name" value="Glutaminase"/>
    <property type="match status" value="1"/>
</dbReference>
<proteinExistence type="inferred from homology"/>
<dbReference type="PANTHER" id="PTHR12544">
    <property type="entry name" value="GLUTAMINASE"/>
    <property type="match status" value="1"/>
</dbReference>
<feature type="binding site" evidence="1">
    <location>
        <position position="163"/>
    </location>
    <ligand>
        <name>substrate</name>
    </ligand>
</feature>
<dbReference type="InterPro" id="IPR015868">
    <property type="entry name" value="Glutaminase"/>
</dbReference>
<comment type="similarity">
    <text evidence="1">Belongs to the glutaminase family.</text>
</comment>
<keyword evidence="1" id="KW-0007">Acetylation</keyword>
<protein>
    <recommendedName>
        <fullName evidence="1">Glutaminase</fullName>
        <ecNumber evidence="1">3.5.1.2</ecNumber>
    </recommendedName>
</protein>
<feature type="binding site" evidence="1">
    <location>
        <position position="264"/>
    </location>
    <ligand>
        <name>substrate</name>
    </ligand>
</feature>
<dbReference type="Proteomes" id="UP000689967">
    <property type="component" value="Unassembled WGS sequence"/>
</dbReference>
<dbReference type="EC" id="3.5.1.2" evidence="1"/>
<evidence type="ECO:0000256" key="1">
    <source>
        <dbReference type="HAMAP-Rule" id="MF_00313"/>
    </source>
</evidence>
<dbReference type="NCBIfam" id="TIGR03814">
    <property type="entry name" value="Gln_ase"/>
    <property type="match status" value="1"/>
</dbReference>
<comment type="catalytic activity">
    <reaction evidence="1">
        <text>L-glutamine + H2O = L-glutamate + NH4(+)</text>
        <dbReference type="Rhea" id="RHEA:15889"/>
        <dbReference type="ChEBI" id="CHEBI:15377"/>
        <dbReference type="ChEBI" id="CHEBI:28938"/>
        <dbReference type="ChEBI" id="CHEBI:29985"/>
        <dbReference type="ChEBI" id="CHEBI:58359"/>
        <dbReference type="EC" id="3.5.1.2"/>
    </reaction>
</comment>
<dbReference type="PANTHER" id="PTHR12544:SF29">
    <property type="entry name" value="GLUTAMINASE"/>
    <property type="match status" value="1"/>
</dbReference>
<dbReference type="GO" id="GO:0004359">
    <property type="term" value="F:glutaminase activity"/>
    <property type="evidence" value="ECO:0007669"/>
    <property type="project" value="UniProtKB-EC"/>
</dbReference>
<dbReference type="Pfam" id="PF04960">
    <property type="entry name" value="Glutaminase"/>
    <property type="match status" value="1"/>
</dbReference>
<evidence type="ECO:0000313" key="3">
    <source>
        <dbReference type="Proteomes" id="UP000689967"/>
    </source>
</evidence>
<dbReference type="EMBL" id="JAERQM010000005">
    <property type="protein sequence ID" value="MBU8545742.1"/>
    <property type="molecule type" value="Genomic_DNA"/>
</dbReference>
<feature type="binding site" evidence="1">
    <location>
        <position position="194"/>
    </location>
    <ligand>
        <name>substrate</name>
    </ligand>
</feature>
<sequence length="331" mass="34707">MTSRAGAALLQRALDHAHAQLADQTSGAVANYIPALAAMPPDLFGLAALTRGGTLVEVGDSRHPFTIQSVSKPFAYALALDLLGRRVVRQGVGVQPVGDPFNSIELNPQTRRPFNPMINAGAIAVAGLLTEALGDQAFESLRARLSLAAGATLMLDEEVYRSEAETGDRNRAIAYLLRAAGTFHCHPDRVVDTYFRQCALRVTARDLAVMGGTLAAIGTNPLTGAEVFGVDAVRDTLAVMFTCGFYDGAGDWACRVGLPAKSGVGGGIVAVVNRQLGIGTFSPRLDAHGNPLRGMRACELLSEDLGLHAFDATNTGSRLLDALSPVGADGR</sequence>
<comment type="subunit">
    <text evidence="1">Homotetramer.</text>
</comment>
<dbReference type="RefSeq" id="WP_216877738.1">
    <property type="nucleotide sequence ID" value="NZ_JAERQM010000005.1"/>
</dbReference>
<feature type="binding site" evidence="1">
    <location>
        <position position="246"/>
    </location>
    <ligand>
        <name>substrate</name>
    </ligand>
</feature>
<feature type="binding site" evidence="1">
    <location>
        <position position="170"/>
    </location>
    <ligand>
        <name>substrate</name>
    </ligand>
</feature>
<feature type="binding site" evidence="1">
    <location>
        <position position="119"/>
    </location>
    <ligand>
        <name>substrate</name>
    </ligand>
</feature>
<comment type="caution">
    <text evidence="2">The sequence shown here is derived from an EMBL/GenBank/DDBJ whole genome shotgun (WGS) entry which is preliminary data.</text>
</comment>
<name>A0ABS6HD55_9PROT</name>
<accession>A0ABS6HD55</accession>
<gene>
    <name evidence="1 2" type="primary">glsA</name>
    <name evidence="2" type="ORF">JJQ90_18610</name>
</gene>
<reference evidence="2 3" key="1">
    <citation type="submission" date="2021-01" db="EMBL/GenBank/DDBJ databases">
        <title>Roseomonas sp. nov, a bacterium isolated from an oil production mixture in Yumen Oilfield.</title>
        <authorList>
            <person name="Wu D."/>
        </authorList>
    </citation>
    <scope>NUCLEOTIDE SEQUENCE [LARGE SCALE GENOMIC DNA]</scope>
    <source>
        <strain evidence="2 3">ROY-5-3</strain>
    </source>
</reference>
<organism evidence="2 3">
    <name type="scientific">Falsiroseomonas oleicola</name>
    <dbReference type="NCBI Taxonomy" id="2801474"/>
    <lineage>
        <taxon>Bacteria</taxon>
        <taxon>Pseudomonadati</taxon>
        <taxon>Pseudomonadota</taxon>
        <taxon>Alphaproteobacteria</taxon>
        <taxon>Acetobacterales</taxon>
        <taxon>Roseomonadaceae</taxon>
        <taxon>Falsiroseomonas</taxon>
    </lineage>
</organism>
<keyword evidence="3" id="KW-1185">Reference proteome</keyword>
<evidence type="ECO:0000313" key="2">
    <source>
        <dbReference type="EMBL" id="MBU8545742.1"/>
    </source>
</evidence>
<keyword evidence="1 2" id="KW-0378">Hydrolase</keyword>